<feature type="domain" description="BD-FAE-like" evidence="3">
    <location>
        <begin position="35"/>
        <end position="221"/>
    </location>
</feature>
<dbReference type="SUPFAM" id="SSF53474">
    <property type="entry name" value="alpha/beta-Hydrolases"/>
    <property type="match status" value="1"/>
</dbReference>
<reference evidence="4 5" key="1">
    <citation type="submission" date="2024-02" db="EMBL/GenBank/DDBJ databases">
        <title>Haloferula sargassicola NBRC 104335.</title>
        <authorList>
            <person name="Ichikawa N."/>
            <person name="Katano-Makiyama Y."/>
            <person name="Hidaka K."/>
        </authorList>
    </citation>
    <scope>NUCLEOTIDE SEQUENCE [LARGE SCALE GENOMIC DNA]</scope>
    <source>
        <strain evidence="4 5">NBRC 104335</strain>
    </source>
</reference>
<evidence type="ECO:0000313" key="5">
    <source>
        <dbReference type="Proteomes" id="UP001476282"/>
    </source>
</evidence>
<comment type="caution">
    <text evidence="4">The sequence shown here is derived from an EMBL/GenBank/DDBJ whole genome shotgun (WGS) entry which is preliminary data.</text>
</comment>
<dbReference type="InterPro" id="IPR050300">
    <property type="entry name" value="GDXG_lipolytic_enzyme"/>
</dbReference>
<dbReference type="InterPro" id="IPR049492">
    <property type="entry name" value="BD-FAE-like_dom"/>
</dbReference>
<proteinExistence type="predicted"/>
<dbReference type="PANTHER" id="PTHR48081:SF33">
    <property type="entry name" value="KYNURENINE FORMAMIDASE"/>
    <property type="match status" value="1"/>
</dbReference>
<feature type="chain" id="PRO_5046614566" evidence="2">
    <location>
        <begin position="17"/>
        <end position="279"/>
    </location>
</feature>
<gene>
    <name evidence="4" type="primary">aes_2</name>
    <name evidence="4" type="ORF">Hsar01_03392</name>
</gene>
<keyword evidence="2" id="KW-0732">Signal</keyword>
<accession>A0ABP9URI1</accession>
<protein>
    <submittedName>
        <fullName evidence="4">Acetyl esterase</fullName>
    </submittedName>
</protein>
<evidence type="ECO:0000256" key="2">
    <source>
        <dbReference type="SAM" id="SignalP"/>
    </source>
</evidence>
<keyword evidence="1" id="KW-0378">Hydrolase</keyword>
<dbReference type="InterPro" id="IPR029058">
    <property type="entry name" value="AB_hydrolase_fold"/>
</dbReference>
<dbReference type="PANTHER" id="PTHR48081">
    <property type="entry name" value="AB HYDROLASE SUPERFAMILY PROTEIN C4A8.06C"/>
    <property type="match status" value="1"/>
</dbReference>
<organism evidence="4 5">
    <name type="scientific">Haloferula sargassicola</name>
    <dbReference type="NCBI Taxonomy" id="490096"/>
    <lineage>
        <taxon>Bacteria</taxon>
        <taxon>Pseudomonadati</taxon>
        <taxon>Verrucomicrobiota</taxon>
        <taxon>Verrucomicrobiia</taxon>
        <taxon>Verrucomicrobiales</taxon>
        <taxon>Verrucomicrobiaceae</taxon>
        <taxon>Haloferula</taxon>
    </lineage>
</organism>
<dbReference type="RefSeq" id="WP_353568251.1">
    <property type="nucleotide sequence ID" value="NZ_BAABRI010000021.1"/>
</dbReference>
<dbReference type="Gene3D" id="3.40.50.1820">
    <property type="entry name" value="alpha/beta hydrolase"/>
    <property type="match status" value="1"/>
</dbReference>
<dbReference type="Pfam" id="PF20434">
    <property type="entry name" value="BD-FAE"/>
    <property type="match status" value="1"/>
</dbReference>
<evidence type="ECO:0000256" key="1">
    <source>
        <dbReference type="ARBA" id="ARBA00022801"/>
    </source>
</evidence>
<name>A0ABP9URI1_9BACT</name>
<dbReference type="Proteomes" id="UP001476282">
    <property type="component" value="Unassembled WGS sequence"/>
</dbReference>
<evidence type="ECO:0000259" key="3">
    <source>
        <dbReference type="Pfam" id="PF20434"/>
    </source>
</evidence>
<keyword evidence="5" id="KW-1185">Reference proteome</keyword>
<dbReference type="EMBL" id="BAABRI010000021">
    <property type="protein sequence ID" value="GAA5484151.1"/>
    <property type="molecule type" value="Genomic_DNA"/>
</dbReference>
<sequence>MKRLLLLIALILPAAAGEVLRDIPYVRGGTGQQKLDIYLPDHAAEGRHPVVIAIHGGGWKLGNRSMPRFVQPKTRWLNREGFIVVSIGYRLTPEVRHPAHIQDVCAAIAWVQKNIARHHGDPDQLYLLGHSAGAHLAALAGTDFDRLQKAGADPAAIRGVILLDGAGYDIPGELAGEMSFPALRQMYLDAFTADPKVQRDASPIHHADHRCPPFLLLHVTTRADSTLQSQRLAAALEKHGGFAKVVAVPGKTHGTISRDLGKRGDPVTRAVAAFLGLDP</sequence>
<evidence type="ECO:0000313" key="4">
    <source>
        <dbReference type="EMBL" id="GAA5484151.1"/>
    </source>
</evidence>
<feature type="signal peptide" evidence="2">
    <location>
        <begin position="1"/>
        <end position="16"/>
    </location>
</feature>